<keyword evidence="3 8" id="KW-0812">Transmembrane</keyword>
<evidence type="ECO:0000313" key="9">
    <source>
        <dbReference type="EnsemblMetazoa" id="ADIR015559-PA"/>
    </source>
</evidence>
<comment type="similarity">
    <text evidence="8">Belongs to the insect chemoreceptor superfamily. Gustatory receptor (GR) family.</text>
</comment>
<evidence type="ECO:0000313" key="10">
    <source>
        <dbReference type="Proteomes" id="UP000075884"/>
    </source>
</evidence>
<proteinExistence type="inferred from homology"/>
<evidence type="ECO:0000256" key="5">
    <source>
        <dbReference type="ARBA" id="ARBA00023136"/>
    </source>
</evidence>
<dbReference type="Proteomes" id="UP000075884">
    <property type="component" value="Unassembled WGS sequence"/>
</dbReference>
<dbReference type="AlphaFoldDB" id="A0A182NZ59"/>
<comment type="caution">
    <text evidence="8">Lacks conserved residue(s) required for the propagation of feature annotation.</text>
</comment>
<evidence type="ECO:0000256" key="8">
    <source>
        <dbReference type="RuleBase" id="RU363108"/>
    </source>
</evidence>
<dbReference type="GO" id="GO:0007165">
    <property type="term" value="P:signal transduction"/>
    <property type="evidence" value="ECO:0007669"/>
    <property type="project" value="UniProtKB-KW"/>
</dbReference>
<protein>
    <recommendedName>
        <fullName evidence="8">Gustatory receptor</fullName>
    </recommendedName>
</protein>
<feature type="transmembrane region" description="Helical" evidence="8">
    <location>
        <begin position="210"/>
        <end position="228"/>
    </location>
</feature>
<feature type="transmembrane region" description="Helical" evidence="8">
    <location>
        <begin position="6"/>
        <end position="23"/>
    </location>
</feature>
<dbReference type="GO" id="GO:0007635">
    <property type="term" value="P:chemosensory behavior"/>
    <property type="evidence" value="ECO:0007669"/>
    <property type="project" value="TreeGrafter"/>
</dbReference>
<evidence type="ECO:0000256" key="3">
    <source>
        <dbReference type="ARBA" id="ARBA00022692"/>
    </source>
</evidence>
<reference evidence="10" key="1">
    <citation type="submission" date="2013-03" db="EMBL/GenBank/DDBJ databases">
        <title>The Genome Sequence of Anopheles dirus WRAIR2.</title>
        <authorList>
            <consortium name="The Broad Institute Genomics Platform"/>
            <person name="Neafsey D.E."/>
            <person name="Walton C."/>
            <person name="Walker B."/>
            <person name="Young S.K."/>
            <person name="Zeng Q."/>
            <person name="Gargeya S."/>
            <person name="Fitzgerald M."/>
            <person name="Haas B."/>
            <person name="Abouelleil A."/>
            <person name="Allen A.W."/>
            <person name="Alvarado L."/>
            <person name="Arachchi H.M."/>
            <person name="Berlin A.M."/>
            <person name="Chapman S.B."/>
            <person name="Gainer-Dewar J."/>
            <person name="Goldberg J."/>
            <person name="Griggs A."/>
            <person name="Gujja S."/>
            <person name="Hansen M."/>
            <person name="Howarth C."/>
            <person name="Imamovic A."/>
            <person name="Ireland A."/>
            <person name="Larimer J."/>
            <person name="McCowan C."/>
            <person name="Murphy C."/>
            <person name="Pearson M."/>
            <person name="Poon T.W."/>
            <person name="Priest M."/>
            <person name="Roberts A."/>
            <person name="Saif S."/>
            <person name="Shea T."/>
            <person name="Sisk P."/>
            <person name="Sykes S."/>
            <person name="Wortman J."/>
            <person name="Nusbaum C."/>
            <person name="Birren B."/>
        </authorList>
    </citation>
    <scope>NUCLEOTIDE SEQUENCE [LARGE SCALE GENOMIC DNA]</scope>
    <source>
        <strain evidence="10">WRAIR2</strain>
    </source>
</reference>
<keyword evidence="4 8" id="KW-1133">Transmembrane helix</keyword>
<dbReference type="PANTHER" id="PTHR21143:SF104">
    <property type="entry name" value="GUSTATORY RECEPTOR 8A-RELATED"/>
    <property type="match status" value="1"/>
</dbReference>
<dbReference type="GO" id="GO:0008049">
    <property type="term" value="P:male courtship behavior"/>
    <property type="evidence" value="ECO:0007669"/>
    <property type="project" value="TreeGrafter"/>
</dbReference>
<keyword evidence="6 8" id="KW-0675">Receptor</keyword>
<dbReference type="GO" id="GO:0043025">
    <property type="term" value="C:neuronal cell body"/>
    <property type="evidence" value="ECO:0007669"/>
    <property type="project" value="TreeGrafter"/>
</dbReference>
<dbReference type="STRING" id="7168.A0A182NZ59"/>
<evidence type="ECO:0000256" key="4">
    <source>
        <dbReference type="ARBA" id="ARBA00022989"/>
    </source>
</evidence>
<dbReference type="Pfam" id="PF08395">
    <property type="entry name" value="7tm_7"/>
    <property type="match status" value="1"/>
</dbReference>
<keyword evidence="2 8" id="KW-1003">Cell membrane</keyword>
<keyword evidence="7 8" id="KW-0807">Transducer</keyword>
<evidence type="ECO:0000256" key="2">
    <source>
        <dbReference type="ARBA" id="ARBA00022475"/>
    </source>
</evidence>
<sequence length="340" mass="40725">MNDILKYGSQIWAIFVILIITVLQRGTHRSVWVKLDQVRNLARRVFLRRFSRLYLCKFYGYLAISGIIEAQMLYTVLDSPTDLVYWTVVLVLHTFLRLRHLFHMFFIDVLKIQLQQLHFGLMELSEYMRELNSHPNESPTHRNMYERSMKRLLELKDMYGELWEISDCINRTFGWSQICNFTGNFVQLSCDLYWCYLSVQGFNIGSYQSVFMFLLPTSFLIGLLLYSAESCLRMAASLPEALLEVPIENDSKFLKIIYRFGLQIAQQRIRLTAHGLFEINYSLLKMVRCRIFTFEQFIDAKCKLFFTVRDWNYHIHDHFHHLLKGYTVRKTRRRVNDRRR</sequence>
<comment type="function">
    <text evidence="8">Gustatory receptor which mediates acceptance or avoidance behavior, depending on its substrates.</text>
</comment>
<keyword evidence="10" id="KW-1185">Reference proteome</keyword>
<name>A0A182NZ59_9DIPT</name>
<keyword evidence="5 8" id="KW-0472">Membrane</keyword>
<accession>A0A182NZ59</accession>
<dbReference type="GO" id="GO:0030424">
    <property type="term" value="C:axon"/>
    <property type="evidence" value="ECO:0007669"/>
    <property type="project" value="TreeGrafter"/>
</dbReference>
<dbReference type="VEuPathDB" id="VectorBase:ADIR015559"/>
<dbReference type="GO" id="GO:0005886">
    <property type="term" value="C:plasma membrane"/>
    <property type="evidence" value="ECO:0007669"/>
    <property type="project" value="UniProtKB-SubCell"/>
</dbReference>
<organism evidence="9 10">
    <name type="scientific">Anopheles dirus</name>
    <dbReference type="NCBI Taxonomy" id="7168"/>
    <lineage>
        <taxon>Eukaryota</taxon>
        <taxon>Metazoa</taxon>
        <taxon>Ecdysozoa</taxon>
        <taxon>Arthropoda</taxon>
        <taxon>Hexapoda</taxon>
        <taxon>Insecta</taxon>
        <taxon>Pterygota</taxon>
        <taxon>Neoptera</taxon>
        <taxon>Endopterygota</taxon>
        <taxon>Diptera</taxon>
        <taxon>Nematocera</taxon>
        <taxon>Culicoidea</taxon>
        <taxon>Culicidae</taxon>
        <taxon>Anophelinae</taxon>
        <taxon>Anopheles</taxon>
    </lineage>
</organism>
<reference evidence="9" key="2">
    <citation type="submission" date="2020-05" db="UniProtKB">
        <authorList>
            <consortium name="EnsemblMetazoa"/>
        </authorList>
    </citation>
    <scope>IDENTIFICATION</scope>
    <source>
        <strain evidence="9">WRAIR2</strain>
    </source>
</reference>
<feature type="transmembrane region" description="Helical" evidence="8">
    <location>
        <begin position="58"/>
        <end position="77"/>
    </location>
</feature>
<dbReference type="PANTHER" id="PTHR21143">
    <property type="entry name" value="INVERTEBRATE GUSTATORY RECEPTOR"/>
    <property type="match status" value="1"/>
</dbReference>
<evidence type="ECO:0000256" key="7">
    <source>
        <dbReference type="ARBA" id="ARBA00023224"/>
    </source>
</evidence>
<dbReference type="EnsemblMetazoa" id="ADIR015559-RA">
    <property type="protein sequence ID" value="ADIR015559-PA"/>
    <property type="gene ID" value="ADIR015559"/>
</dbReference>
<comment type="subcellular location">
    <subcellularLocation>
        <location evidence="1 8">Cell membrane</location>
        <topology evidence="1 8">Multi-pass membrane protein</topology>
    </subcellularLocation>
</comment>
<dbReference type="GO" id="GO:0030425">
    <property type="term" value="C:dendrite"/>
    <property type="evidence" value="ECO:0007669"/>
    <property type="project" value="TreeGrafter"/>
</dbReference>
<dbReference type="GO" id="GO:0050909">
    <property type="term" value="P:sensory perception of taste"/>
    <property type="evidence" value="ECO:0007669"/>
    <property type="project" value="InterPro"/>
</dbReference>
<evidence type="ECO:0000256" key="1">
    <source>
        <dbReference type="ARBA" id="ARBA00004651"/>
    </source>
</evidence>
<evidence type="ECO:0000256" key="6">
    <source>
        <dbReference type="ARBA" id="ARBA00023170"/>
    </source>
</evidence>
<dbReference type="InterPro" id="IPR013604">
    <property type="entry name" value="7TM_chemorcpt"/>
</dbReference>